<dbReference type="InterPro" id="IPR041679">
    <property type="entry name" value="DNA2/NAM7-like_C"/>
</dbReference>
<evidence type="ECO:0000259" key="6">
    <source>
        <dbReference type="Pfam" id="PF13086"/>
    </source>
</evidence>
<dbReference type="InterPro" id="IPR041677">
    <property type="entry name" value="DNA2/NAM7_AAA_11"/>
</dbReference>
<dbReference type="InterPro" id="IPR047187">
    <property type="entry name" value="SF1_C_Upf1"/>
</dbReference>
<gene>
    <name evidence="8" type="ORF">JTE88_06600</name>
</gene>
<name>A0ABX7II19_9ACTO</name>
<accession>A0ABX7II19</accession>
<evidence type="ECO:0000256" key="3">
    <source>
        <dbReference type="ARBA" id="ARBA00022801"/>
    </source>
</evidence>
<keyword evidence="9" id="KW-1185">Reference proteome</keyword>
<reference evidence="8 9" key="1">
    <citation type="submission" date="2021-02" db="EMBL/GenBank/DDBJ databases">
        <title>Complete Genome Sequence of Arcanobacterium phocisimile strain DSM 26142T from a harbour seal.</title>
        <authorList>
            <person name="Borowiak M."/>
            <person name="Alssahen M."/>
            <person name="Malorny B."/>
            <person name="Laemmler C."/>
            <person name="Siebert U."/>
            <person name="Ploetz M."/>
            <person name="Abdulmawjood A."/>
        </authorList>
    </citation>
    <scope>NUCLEOTIDE SEQUENCE [LARGE SCALE GENOMIC DNA]</scope>
    <source>
        <strain evidence="8 9">DSM 26142</strain>
    </source>
</reference>
<evidence type="ECO:0000313" key="9">
    <source>
        <dbReference type="Proteomes" id="UP000602653"/>
    </source>
</evidence>
<dbReference type="Pfam" id="PF13086">
    <property type="entry name" value="AAA_11"/>
    <property type="match status" value="1"/>
</dbReference>
<organism evidence="8 9">
    <name type="scientific">Arcanobacterium phocisimile</name>
    <dbReference type="NCBI Taxonomy" id="1302235"/>
    <lineage>
        <taxon>Bacteria</taxon>
        <taxon>Bacillati</taxon>
        <taxon>Actinomycetota</taxon>
        <taxon>Actinomycetes</taxon>
        <taxon>Actinomycetales</taxon>
        <taxon>Actinomycetaceae</taxon>
        <taxon>Arcanobacterium</taxon>
    </lineage>
</organism>
<dbReference type="Gene3D" id="3.40.50.300">
    <property type="entry name" value="P-loop containing nucleotide triphosphate hydrolases"/>
    <property type="match status" value="3"/>
</dbReference>
<evidence type="ECO:0000259" key="7">
    <source>
        <dbReference type="Pfam" id="PF13087"/>
    </source>
</evidence>
<protein>
    <submittedName>
        <fullName evidence="8">AAA family ATPase</fullName>
    </submittedName>
</protein>
<dbReference type="SUPFAM" id="SSF52540">
    <property type="entry name" value="P-loop containing nucleoside triphosphate hydrolases"/>
    <property type="match status" value="1"/>
</dbReference>
<evidence type="ECO:0000256" key="5">
    <source>
        <dbReference type="ARBA" id="ARBA00022840"/>
    </source>
</evidence>
<evidence type="ECO:0000256" key="2">
    <source>
        <dbReference type="ARBA" id="ARBA00022741"/>
    </source>
</evidence>
<dbReference type="Pfam" id="PF13087">
    <property type="entry name" value="AAA_12"/>
    <property type="match status" value="1"/>
</dbReference>
<dbReference type="CDD" id="cd18808">
    <property type="entry name" value="SF1_C_Upf1"/>
    <property type="match status" value="1"/>
</dbReference>
<evidence type="ECO:0000256" key="4">
    <source>
        <dbReference type="ARBA" id="ARBA00022806"/>
    </source>
</evidence>
<dbReference type="RefSeq" id="WP_204423765.1">
    <property type="nucleotide sequence ID" value="NZ_CP070228.1"/>
</dbReference>
<dbReference type="EMBL" id="CP070228">
    <property type="protein sequence ID" value="QRV01760.1"/>
    <property type="molecule type" value="Genomic_DNA"/>
</dbReference>
<keyword evidence="3" id="KW-0378">Hydrolase</keyword>
<dbReference type="InterPro" id="IPR027417">
    <property type="entry name" value="P-loop_NTPase"/>
</dbReference>
<dbReference type="PANTHER" id="PTHR43788:SF8">
    <property type="entry name" value="DNA-BINDING PROTEIN SMUBP-2"/>
    <property type="match status" value="1"/>
</dbReference>
<keyword evidence="4" id="KW-0347">Helicase</keyword>
<dbReference type="Proteomes" id="UP000602653">
    <property type="component" value="Chromosome"/>
</dbReference>
<keyword evidence="5" id="KW-0067">ATP-binding</keyword>
<comment type="similarity">
    <text evidence="1">Belongs to the DNA2/NAM7 helicase family.</text>
</comment>
<keyword evidence="2" id="KW-0547">Nucleotide-binding</keyword>
<proteinExistence type="inferred from homology"/>
<sequence>MCNWTTSFGVDSDLTIHTETCYLVAGENIIANKAIVELYSVLEESLATNPVPLYAKFVSVQDFEQSLDGALSDHDTQVESMVKSCGHMGGKFPLTPSQRTALHAFLSDDDGDITAVSGPPGTGKTTMLQAVVANLVTRHALEGIDAPLILCTSTNNQAVTNIIDSFSSVGAQAQGGFDVRWIPAASDAKTEEPLHSLATYCPAVSKYNSAKSRGYLLDTTHKEGAYSDYSDPGYIESATDYFQAQATTYLQASAQGPVASIASIQRVLKQQLLEIDRRRRQLIMSFSDYCESPRPSQTIAQEHENEAYQRTEHGRHAVTNRGQSLMKRLFRRSKARNTSDTASHHITRTEIAGQELEKILAELCVTGIISTEQSQKIRNSRSLSELDEILDVTLRYHEFWLAVHYYEATWLLAAENNEFVPEEDRYQTTARVMEKYWPQACALTPCFVLTTYQVPKYFSLWTGDKLHQHYSLSRADLLIVDEAGQIDTSIGASAFAFAKRAIVVGDERQLAPIWNIDPVTDEDLATGGESSSNNAGAYWDVMKKRGLTASQPSSVMKAASHAGNWAYSDPSKQPRPGLLLTEHFRCHSRIIGFCNELIYDGQLQPRRSEQNYRLADTVANPFMFYRVAGTQDHTAGSSRVNREEADAIAHWIGDNYEFFETRYCGGGDDGEARLGKDAIIGVVTPFAAQVALIRRALRKHCPDIARQIKVGTAHSLQGAERPVILFSSVYGETSERAAFIDNTLELMNVAVSRAKDLFVVVGCQARWKDQGSVFSLVRAYAQTPVDSPFVMGATGATQESFDEDVLYKKSYWENYGYMVASDMLRSWGSTVKPQELNKALIRDGYLIRDDGVLRPTSRGVKVGIVRYQGESRDGKAFVNVCYSPQAQDLIRELYGEARDHVLLY</sequence>
<feature type="domain" description="DNA2/NAM7 helicase helicase" evidence="6">
    <location>
        <begin position="95"/>
        <end position="170"/>
    </location>
</feature>
<evidence type="ECO:0000256" key="1">
    <source>
        <dbReference type="ARBA" id="ARBA00007913"/>
    </source>
</evidence>
<evidence type="ECO:0000313" key="8">
    <source>
        <dbReference type="EMBL" id="QRV01760.1"/>
    </source>
</evidence>
<dbReference type="PANTHER" id="PTHR43788">
    <property type="entry name" value="DNA2/NAM7 HELICASE FAMILY MEMBER"/>
    <property type="match status" value="1"/>
</dbReference>
<dbReference type="InterPro" id="IPR050534">
    <property type="entry name" value="Coronavir_polyprotein_1ab"/>
</dbReference>
<feature type="domain" description="DNA2/NAM7 helicase-like C-terminal" evidence="7">
    <location>
        <begin position="575"/>
        <end position="764"/>
    </location>
</feature>